<gene>
    <name evidence="6" type="ORF">QTN89_06800</name>
</gene>
<sequence>MKLSDRIGELVRACFSAIWIESHEHDDAISEIAGLCRDQNWRLATWDIDQGIQLSGSTVGDDQASDPLSAIRAMRSLASEEAPLIVILRNFHRFLGSAEIVQALASQVVLGKSTRTIYVVLSPVVQIPMELEKLFITVEHPLPTRDQLKVIAEEIATEDGELPSGDDLETVLDAAMGLTRLEMENAVGLSLVRESKVKPDTIWELKSGMLKKSGLLRLYKGKDDFGSLGGLESLKAFCKRSLLQPVRDNPVKQPKGVLLLGVPGTGKSAFAKALGKETGRPTLILDVGALMGSLVGQTEQNVRRALQIADAMAPAILFIDELEKALSGTSGSGQNDSGVASRMLGTLLSWMNDHKSNVYLIATCNDISRMPPELTRAERFDGIVFLDLPGREQKDRIWDQYIELFQLDGDQRRPVDEGWTGAEIRSCCRLAALLDLPLSQASLNVVPVSATSAESVERLREWASGRCLDADKGGIFRHRSNAGSSRRRVSRAKLSDN</sequence>
<comment type="similarity">
    <text evidence="3">Belongs to the AAA ATPase family. Highly divergent.</text>
</comment>
<evidence type="ECO:0000259" key="5">
    <source>
        <dbReference type="SMART" id="SM00382"/>
    </source>
</evidence>
<keyword evidence="1" id="KW-0547">Nucleotide-binding</keyword>
<dbReference type="Proteomes" id="UP001239462">
    <property type="component" value="Unassembled WGS sequence"/>
</dbReference>
<keyword evidence="2" id="KW-0067">ATP-binding</keyword>
<dbReference type="InterPro" id="IPR052381">
    <property type="entry name" value="AAA_domain_protein"/>
</dbReference>
<dbReference type="InterPro" id="IPR027417">
    <property type="entry name" value="P-loop_NTPase"/>
</dbReference>
<keyword evidence="7" id="KW-1185">Reference proteome</keyword>
<dbReference type="PANTHER" id="PTHR42960:SF1">
    <property type="entry name" value="YCF46 PROTEIN"/>
    <property type="match status" value="1"/>
</dbReference>
<evidence type="ECO:0000313" key="7">
    <source>
        <dbReference type="Proteomes" id="UP001239462"/>
    </source>
</evidence>
<dbReference type="EMBL" id="JASZZN010000004">
    <property type="protein sequence ID" value="MDM4015133.1"/>
    <property type="molecule type" value="Genomic_DNA"/>
</dbReference>
<reference evidence="6 7" key="1">
    <citation type="submission" date="2023-06" db="EMBL/GenBank/DDBJ databases">
        <title>Roseiconus lacunae JC819 isolated from Gulf of Mannar region, Tamil Nadu.</title>
        <authorList>
            <person name="Pk S."/>
            <person name="Ch S."/>
            <person name="Ch V.R."/>
        </authorList>
    </citation>
    <scope>NUCLEOTIDE SEQUENCE [LARGE SCALE GENOMIC DNA]</scope>
    <source>
        <strain evidence="6 7">JC819</strain>
    </source>
</reference>
<dbReference type="Pfam" id="PF00004">
    <property type="entry name" value="AAA"/>
    <property type="match status" value="1"/>
</dbReference>
<comment type="caution">
    <text evidence="6">The sequence shown here is derived from an EMBL/GenBank/DDBJ whole genome shotgun (WGS) entry which is preliminary data.</text>
</comment>
<evidence type="ECO:0000256" key="1">
    <source>
        <dbReference type="ARBA" id="ARBA00022741"/>
    </source>
</evidence>
<evidence type="ECO:0000256" key="4">
    <source>
        <dbReference type="ARBA" id="ARBA00040480"/>
    </source>
</evidence>
<dbReference type="PANTHER" id="PTHR42960">
    <property type="entry name" value="YCF46 PROTEIN"/>
    <property type="match status" value="1"/>
</dbReference>
<name>A0ABT7PF57_9BACT</name>
<dbReference type="RefSeq" id="WP_149496402.1">
    <property type="nucleotide sequence ID" value="NZ_JASZZN010000004.1"/>
</dbReference>
<organism evidence="6 7">
    <name type="scientific">Roseiconus lacunae</name>
    <dbReference type="NCBI Taxonomy" id="2605694"/>
    <lineage>
        <taxon>Bacteria</taxon>
        <taxon>Pseudomonadati</taxon>
        <taxon>Planctomycetota</taxon>
        <taxon>Planctomycetia</taxon>
        <taxon>Pirellulales</taxon>
        <taxon>Pirellulaceae</taxon>
        <taxon>Roseiconus</taxon>
    </lineage>
</organism>
<accession>A0ABT7PF57</accession>
<dbReference type="SUPFAM" id="SSF52540">
    <property type="entry name" value="P-loop containing nucleoside triphosphate hydrolases"/>
    <property type="match status" value="1"/>
</dbReference>
<proteinExistence type="inferred from homology"/>
<protein>
    <recommendedName>
        <fullName evidence="4">Uncharacterized AAA domain-containing protein ycf46</fullName>
    </recommendedName>
</protein>
<feature type="domain" description="AAA+ ATPase" evidence="5">
    <location>
        <begin position="253"/>
        <end position="390"/>
    </location>
</feature>
<dbReference type="Gene3D" id="3.40.50.300">
    <property type="entry name" value="P-loop containing nucleotide triphosphate hydrolases"/>
    <property type="match status" value="1"/>
</dbReference>
<evidence type="ECO:0000256" key="2">
    <source>
        <dbReference type="ARBA" id="ARBA00022840"/>
    </source>
</evidence>
<evidence type="ECO:0000256" key="3">
    <source>
        <dbReference type="ARBA" id="ARBA00038088"/>
    </source>
</evidence>
<dbReference type="InterPro" id="IPR003959">
    <property type="entry name" value="ATPase_AAA_core"/>
</dbReference>
<dbReference type="SMART" id="SM00382">
    <property type="entry name" value="AAA"/>
    <property type="match status" value="1"/>
</dbReference>
<evidence type="ECO:0000313" key="6">
    <source>
        <dbReference type="EMBL" id="MDM4015133.1"/>
    </source>
</evidence>
<dbReference type="InterPro" id="IPR003593">
    <property type="entry name" value="AAA+_ATPase"/>
</dbReference>